<feature type="domain" description="NFACT protein RNA binding" evidence="4">
    <location>
        <begin position="226"/>
        <end position="327"/>
    </location>
</feature>
<sequence>IKALCLVSGGLDSALSARLMQEQDIDIIALHFVNPFGSCGEMEQDSPPWRVAESLGVELMDIPFEPDYLDVISDPCHGYGSNVNPCIDCRIYMLRQARKIMDRLGASFVVTGEVVGQRPMSQKLNTMRCIEKASTLEGYLVRPLSAKLLAPTIPEEKGWIRREELLAISGRSRKELMRLAQEKGLSGYASPGGGCLLTDPRFAEKMRDTMSHNKLTEHAVSLLKVGRHFRLPFGSKLVIGRNEADNDSLVSLAEEQDTLLDTISNPGPIAILQGGRASEEEELAARMVARYSDGKSSSVVTVSIKSPEGAKTLEVEPMNPQEVGSYMI</sequence>
<dbReference type="SUPFAM" id="SSF52402">
    <property type="entry name" value="Adenine nucleotide alpha hydrolases-like"/>
    <property type="match status" value="1"/>
</dbReference>
<dbReference type="InterPro" id="IPR020536">
    <property type="entry name" value="ThiI_AANH"/>
</dbReference>
<evidence type="ECO:0000256" key="1">
    <source>
        <dbReference type="ARBA" id="ARBA00022741"/>
    </source>
</evidence>
<gene>
    <name evidence="5" type="ORF">ACFL2Z_04520</name>
</gene>
<dbReference type="InterPro" id="IPR014729">
    <property type="entry name" value="Rossmann-like_a/b/a_fold"/>
</dbReference>
<comment type="caution">
    <text evidence="5">The sequence shown here is derived from an EMBL/GenBank/DDBJ whole genome shotgun (WGS) entry which is preliminary data.</text>
</comment>
<dbReference type="PANTHER" id="PTHR11933:SF6">
    <property type="entry name" value="THIL AANH DOMAIN-CONTAINING PROTEIN"/>
    <property type="match status" value="1"/>
</dbReference>
<keyword evidence="2" id="KW-0067">ATP-binding</keyword>
<organism evidence="5 6">
    <name type="scientific">Eiseniibacteriota bacterium</name>
    <dbReference type="NCBI Taxonomy" id="2212470"/>
    <lineage>
        <taxon>Bacteria</taxon>
        <taxon>Candidatus Eiseniibacteriota</taxon>
    </lineage>
</organism>
<feature type="domain" description="Thil AANH" evidence="3">
    <location>
        <begin position="2"/>
        <end position="144"/>
    </location>
</feature>
<protein>
    <recommendedName>
        <fullName evidence="7">Thil AANH domain-containing protein</fullName>
    </recommendedName>
</protein>
<evidence type="ECO:0008006" key="7">
    <source>
        <dbReference type="Google" id="ProtNLM"/>
    </source>
</evidence>
<keyword evidence="6" id="KW-1185">Reference proteome</keyword>
<dbReference type="InterPro" id="IPR059101">
    <property type="entry name" value="NFACT-R_2"/>
</dbReference>
<dbReference type="PANTHER" id="PTHR11933">
    <property type="entry name" value="TRNA 5-METHYLAMINOMETHYL-2-THIOURIDYLATE -METHYLTRANSFERASE"/>
    <property type="match status" value="1"/>
</dbReference>
<evidence type="ECO:0000256" key="2">
    <source>
        <dbReference type="ARBA" id="ARBA00022840"/>
    </source>
</evidence>
<accession>A0ABV6YQG2</accession>
<feature type="non-terminal residue" evidence="5">
    <location>
        <position position="1"/>
    </location>
</feature>
<proteinExistence type="predicted"/>
<dbReference type="EMBL" id="JBHPEI010000075">
    <property type="protein sequence ID" value="MFC1800157.1"/>
    <property type="molecule type" value="Genomic_DNA"/>
</dbReference>
<dbReference type="Gene3D" id="3.40.50.620">
    <property type="entry name" value="HUPs"/>
    <property type="match status" value="1"/>
</dbReference>
<dbReference type="Proteomes" id="UP001594288">
    <property type="component" value="Unassembled WGS sequence"/>
</dbReference>
<evidence type="ECO:0000313" key="5">
    <source>
        <dbReference type="EMBL" id="MFC1800157.1"/>
    </source>
</evidence>
<dbReference type="Pfam" id="PF02568">
    <property type="entry name" value="ThiI"/>
    <property type="match status" value="1"/>
</dbReference>
<evidence type="ECO:0000259" key="4">
    <source>
        <dbReference type="Pfam" id="PF18297"/>
    </source>
</evidence>
<reference evidence="5 6" key="1">
    <citation type="submission" date="2024-09" db="EMBL/GenBank/DDBJ databases">
        <authorList>
            <person name="D'Angelo T."/>
        </authorList>
    </citation>
    <scope>NUCLEOTIDE SEQUENCE [LARGE SCALE GENOMIC DNA]</scope>
    <source>
        <strain evidence="5">SAG AM-311-F02</strain>
    </source>
</reference>
<dbReference type="Pfam" id="PF18297">
    <property type="entry name" value="NFACT-R_2"/>
    <property type="match status" value="1"/>
</dbReference>
<keyword evidence="1" id="KW-0547">Nucleotide-binding</keyword>
<evidence type="ECO:0000259" key="3">
    <source>
        <dbReference type="Pfam" id="PF02568"/>
    </source>
</evidence>
<evidence type="ECO:0000313" key="6">
    <source>
        <dbReference type="Proteomes" id="UP001594288"/>
    </source>
</evidence>
<name>A0ABV6YQG2_UNCEI</name>